<feature type="transmembrane region" description="Helical" evidence="1">
    <location>
        <begin position="48"/>
        <end position="71"/>
    </location>
</feature>
<accession>A0ABV3WN85</accession>
<evidence type="ECO:0000313" key="3">
    <source>
        <dbReference type="Proteomes" id="UP001559025"/>
    </source>
</evidence>
<keyword evidence="3" id="KW-1185">Reference proteome</keyword>
<dbReference type="EMBL" id="JAZHFV010000001">
    <property type="protein sequence ID" value="MEX4006113.1"/>
    <property type="molecule type" value="Genomic_DNA"/>
</dbReference>
<proteinExistence type="predicted"/>
<evidence type="ECO:0000256" key="1">
    <source>
        <dbReference type="SAM" id="Phobius"/>
    </source>
</evidence>
<feature type="transmembrane region" description="Helical" evidence="1">
    <location>
        <begin position="83"/>
        <end position="103"/>
    </location>
</feature>
<keyword evidence="1" id="KW-0472">Membrane</keyword>
<feature type="transmembrane region" description="Helical" evidence="1">
    <location>
        <begin position="109"/>
        <end position="130"/>
    </location>
</feature>
<reference evidence="2 3" key="1">
    <citation type="submission" date="2024-01" db="EMBL/GenBank/DDBJ databases">
        <title>New evidence supports the origin of RcGTA from prophage.</title>
        <authorList>
            <person name="Xu Y."/>
            <person name="Liu B."/>
            <person name="Chen F."/>
        </authorList>
    </citation>
    <scope>NUCLEOTIDE SEQUENCE [LARGE SCALE GENOMIC DNA]</scope>
    <source>
        <strain evidence="2 3">CBW1107-2</strain>
    </source>
</reference>
<keyword evidence="1" id="KW-0812">Transmembrane</keyword>
<gene>
    <name evidence="2" type="ORF">V1479_02290</name>
</gene>
<feature type="transmembrane region" description="Helical" evidence="1">
    <location>
        <begin position="137"/>
        <end position="159"/>
    </location>
</feature>
<keyword evidence="1" id="KW-1133">Transmembrane helix</keyword>
<dbReference type="RefSeq" id="WP_368801477.1">
    <property type="nucleotide sequence ID" value="NZ_JAZHFV010000001.1"/>
</dbReference>
<comment type="caution">
    <text evidence="2">The sequence shown here is derived from an EMBL/GenBank/DDBJ whole genome shotgun (WGS) entry which is preliminary data.</text>
</comment>
<organism evidence="2 3">
    <name type="scientific">Neoaquamicrobium sediminum</name>
    <dbReference type="NCBI Taxonomy" id="1849104"/>
    <lineage>
        <taxon>Bacteria</taxon>
        <taxon>Pseudomonadati</taxon>
        <taxon>Pseudomonadota</taxon>
        <taxon>Alphaproteobacteria</taxon>
        <taxon>Hyphomicrobiales</taxon>
        <taxon>Phyllobacteriaceae</taxon>
        <taxon>Neoaquamicrobium</taxon>
    </lineage>
</organism>
<sequence length="161" mass="17383">MNRTVASFLLVTVLTVALAALSFAVEQKGYAFGALGLARLDNLANAATFVPLAAIYAFASVLMMILPLRAAGFVHTNGATPTYAATLVLLATIVGVLVARFAFGDRAALWALLDWQFLFAGAIIAAHLLMNELRRNVLLRTIFFVVFIAATLACLFWTFRL</sequence>
<dbReference type="Proteomes" id="UP001559025">
    <property type="component" value="Unassembled WGS sequence"/>
</dbReference>
<evidence type="ECO:0000313" key="2">
    <source>
        <dbReference type="EMBL" id="MEX4006113.1"/>
    </source>
</evidence>
<name>A0ABV3WN85_9HYPH</name>
<protein>
    <submittedName>
        <fullName evidence="2">Uncharacterized protein</fullName>
    </submittedName>
</protein>